<evidence type="ECO:0000313" key="2">
    <source>
        <dbReference type="Proteomes" id="UP000192277"/>
    </source>
</evidence>
<reference evidence="1 2" key="1">
    <citation type="submission" date="2016-04" db="EMBL/GenBank/DDBJ databases">
        <authorList>
            <person name="Chen L."/>
            <person name="Zhuang W."/>
            <person name="Wang G."/>
        </authorList>
    </citation>
    <scope>NUCLEOTIDE SEQUENCE [LARGE SCALE GENOMIC DNA]</scope>
    <source>
        <strain evidence="2">GR20</strain>
    </source>
</reference>
<evidence type="ECO:0000313" key="1">
    <source>
        <dbReference type="EMBL" id="OQP52954.1"/>
    </source>
</evidence>
<dbReference type="EMBL" id="LWBO01000003">
    <property type="protein sequence ID" value="OQP52954.1"/>
    <property type="molecule type" value="Genomic_DNA"/>
</dbReference>
<dbReference type="Proteomes" id="UP000192277">
    <property type="component" value="Unassembled WGS sequence"/>
</dbReference>
<keyword evidence="2" id="KW-1185">Reference proteome</keyword>
<name>A0ABX3P1X3_9BACT</name>
<protein>
    <submittedName>
        <fullName evidence="1">Uncharacterized protein</fullName>
    </submittedName>
</protein>
<organism evidence="1 2">
    <name type="scientific">Niastella koreensis</name>
    <dbReference type="NCBI Taxonomy" id="354356"/>
    <lineage>
        <taxon>Bacteria</taxon>
        <taxon>Pseudomonadati</taxon>
        <taxon>Bacteroidota</taxon>
        <taxon>Chitinophagia</taxon>
        <taxon>Chitinophagales</taxon>
        <taxon>Chitinophagaceae</taxon>
        <taxon>Niastella</taxon>
    </lineage>
</organism>
<sequence length="89" mass="9650">MEALFGLPEEAERNDGCISLGYSSSRNELVLVASGEFAGEVWSDRLGYGAAMRGCFGAASTERLTLLPFIAASLRTRVEKEEDDSGDWL</sequence>
<gene>
    <name evidence="1" type="ORF">A4D02_21335</name>
</gene>
<proteinExistence type="predicted"/>
<comment type="caution">
    <text evidence="1">The sequence shown here is derived from an EMBL/GenBank/DDBJ whole genome shotgun (WGS) entry which is preliminary data.</text>
</comment>
<accession>A0ABX3P1X3</accession>
<dbReference type="RefSeq" id="WP_014218522.1">
    <property type="nucleotide sequence ID" value="NZ_LWBO01000003.1"/>
</dbReference>